<proteinExistence type="predicted"/>
<dbReference type="Proteomes" id="UP000820818">
    <property type="component" value="Linkage Group LG7"/>
</dbReference>
<reference evidence="3 4" key="1">
    <citation type="submission" date="2022-05" db="EMBL/GenBank/DDBJ databases">
        <title>A multi-omics perspective on studying reproductive biology in Daphnia sinensis.</title>
        <authorList>
            <person name="Jia J."/>
        </authorList>
    </citation>
    <scope>NUCLEOTIDE SEQUENCE [LARGE SCALE GENOMIC DNA]</scope>
    <source>
        <strain evidence="3 4">WSL</strain>
    </source>
</reference>
<keyword evidence="4" id="KW-1185">Reference proteome</keyword>
<name>A0AAD5PRV9_9CRUS</name>
<gene>
    <name evidence="3" type="ORF">GHT06_017888</name>
</gene>
<dbReference type="Pfam" id="PF25473">
    <property type="entry name" value="MXRA7_helical"/>
    <property type="match status" value="1"/>
</dbReference>
<keyword evidence="1" id="KW-0472">Membrane</keyword>
<organism evidence="3 4">
    <name type="scientific">Daphnia sinensis</name>
    <dbReference type="NCBI Taxonomy" id="1820382"/>
    <lineage>
        <taxon>Eukaryota</taxon>
        <taxon>Metazoa</taxon>
        <taxon>Ecdysozoa</taxon>
        <taxon>Arthropoda</taxon>
        <taxon>Crustacea</taxon>
        <taxon>Branchiopoda</taxon>
        <taxon>Diplostraca</taxon>
        <taxon>Cladocera</taxon>
        <taxon>Anomopoda</taxon>
        <taxon>Daphniidae</taxon>
        <taxon>Daphnia</taxon>
        <taxon>Daphnia similis group</taxon>
    </lineage>
</organism>
<dbReference type="EMBL" id="WJBH02000007">
    <property type="protein sequence ID" value="KAI9555373.1"/>
    <property type="molecule type" value="Genomic_DNA"/>
</dbReference>
<accession>A0AAD5PRV9</accession>
<dbReference type="InterPro" id="IPR057534">
    <property type="entry name" value="MXRA7_helical"/>
</dbReference>
<evidence type="ECO:0000259" key="2">
    <source>
        <dbReference type="PROSITE" id="PS50132"/>
    </source>
</evidence>
<feature type="domain" description="RGS" evidence="2">
    <location>
        <begin position="22"/>
        <end position="136"/>
    </location>
</feature>
<dbReference type="Gene3D" id="1.10.167.10">
    <property type="entry name" value="Regulator of G-protein Signalling 4, domain 2"/>
    <property type="match status" value="1"/>
</dbReference>
<protein>
    <recommendedName>
        <fullName evidence="2">RGS domain-containing protein</fullName>
    </recommendedName>
</protein>
<dbReference type="AlphaFoldDB" id="A0AAD5PRV9"/>
<comment type="caution">
    <text evidence="3">The sequence shown here is derived from an EMBL/GenBank/DDBJ whole genome shotgun (WGS) entry which is preliminary data.</text>
</comment>
<feature type="transmembrane region" description="Helical" evidence="1">
    <location>
        <begin position="157"/>
        <end position="178"/>
    </location>
</feature>
<evidence type="ECO:0000256" key="1">
    <source>
        <dbReference type="SAM" id="Phobius"/>
    </source>
</evidence>
<evidence type="ECO:0000313" key="4">
    <source>
        <dbReference type="Proteomes" id="UP000820818"/>
    </source>
</evidence>
<dbReference type="InterPro" id="IPR016137">
    <property type="entry name" value="RGS"/>
</dbReference>
<dbReference type="PROSITE" id="PS50132">
    <property type="entry name" value="RGS"/>
    <property type="match status" value="1"/>
</dbReference>
<dbReference type="InterPro" id="IPR044926">
    <property type="entry name" value="RGS_subdomain_2"/>
</dbReference>
<evidence type="ECO:0000313" key="3">
    <source>
        <dbReference type="EMBL" id="KAI9555373.1"/>
    </source>
</evidence>
<sequence>MADPDLKSIPTKTLKKVIREGKLSALISSDEGQIFFQSYLIKHPQFKKYWTFYNSVNEIVSNQDNQEHQLVAIKECFEKHIAIGADSEDRVDGCLSNRVIVENLSKAISENDSENIHTTFKGIQQSAFDYLNKEVFRLLIPQIDLEYSSRKKSYTSVYYFISTVFAIICLTLTCLWNGKNIIPCSPPTKEEQKINEIKFLSSRKPLQLAKQLEEKLPEEVKLLEKQVESEQMEAIYKLMQKHSAQFGDTTMDDMKNQMQLYGF</sequence>
<keyword evidence="1" id="KW-1133">Transmembrane helix</keyword>
<keyword evidence="1" id="KW-0812">Transmembrane</keyword>